<dbReference type="NCBIfam" id="NF007180">
    <property type="entry name" value="PRK09612.1"/>
    <property type="match status" value="1"/>
</dbReference>
<feature type="domain" description="Large ribosomal subunit protein uL2 C-terminal" evidence="6">
    <location>
        <begin position="91"/>
        <end position="223"/>
    </location>
</feature>
<keyword evidence="3" id="KW-0687">Ribonucleoprotein</keyword>
<feature type="region of interest" description="Disordered" evidence="5">
    <location>
        <begin position="196"/>
        <end position="241"/>
    </location>
</feature>
<name>A0A7T9DKF1_9ARCH</name>
<proteinExistence type="inferred from homology"/>
<organism evidence="8">
    <name type="scientific">Candidatus Iainarchaeum sp</name>
    <dbReference type="NCBI Taxonomy" id="3101447"/>
    <lineage>
        <taxon>Archaea</taxon>
        <taxon>Candidatus Iainarchaeota</taxon>
        <taxon>Candidatus Iainarchaeia</taxon>
        <taxon>Candidatus Iainarchaeales</taxon>
        <taxon>Candidatus Iainarchaeaceae</taxon>
        <taxon>Candidatus Iainarchaeum</taxon>
    </lineage>
</organism>
<evidence type="ECO:0000256" key="2">
    <source>
        <dbReference type="ARBA" id="ARBA00022980"/>
    </source>
</evidence>
<evidence type="ECO:0000259" key="6">
    <source>
        <dbReference type="SMART" id="SM01382"/>
    </source>
</evidence>
<dbReference type="AlphaFoldDB" id="A0A7T9DKF1"/>
<dbReference type="InterPro" id="IPR002171">
    <property type="entry name" value="Ribosomal_uL2"/>
</dbReference>
<dbReference type="InterPro" id="IPR014726">
    <property type="entry name" value="Ribosomal_uL2_dom3"/>
</dbReference>
<dbReference type="InterPro" id="IPR022669">
    <property type="entry name" value="Ribosomal_uL2_C"/>
</dbReference>
<dbReference type="Gene3D" id="4.10.950.10">
    <property type="entry name" value="Ribosomal protein L2, domain 3"/>
    <property type="match status" value="1"/>
</dbReference>
<dbReference type="Gene3D" id="2.30.30.30">
    <property type="match status" value="1"/>
</dbReference>
<sequence>MGKRLMIQRRGKGGTPWTASFHGKADVAYMEYSATQRDGLMTGQVLELVDDPTKTSVLAEIVLDNNYHIFNVAAEGLSVGQRIEIGKQAALQIGNIMPVKDIPEGAPIFNVEIQPGDGGKLVRSSGGYALVMSKEAKRVLIKLPSTKMISVHPDSRATIGNVSCGTRVDKPMMKAGNRSHERSAKKKLYPIVRGVAMNPNSHPFGGSQHHPGKSKSTARSAPAGRKVGAIASKRTGRKKKN</sequence>
<dbReference type="SUPFAM" id="SSF50249">
    <property type="entry name" value="Nucleic acid-binding proteins"/>
    <property type="match status" value="1"/>
</dbReference>
<evidence type="ECO:0000256" key="1">
    <source>
        <dbReference type="ARBA" id="ARBA00005636"/>
    </source>
</evidence>
<dbReference type="PIRSF" id="PIRSF002158">
    <property type="entry name" value="Ribosomal_L2"/>
    <property type="match status" value="1"/>
</dbReference>
<evidence type="ECO:0000256" key="4">
    <source>
        <dbReference type="ARBA" id="ARBA00035459"/>
    </source>
</evidence>
<comment type="similarity">
    <text evidence="1">Belongs to the universal ribosomal protein uL2 family.</text>
</comment>
<dbReference type="GO" id="GO:0022625">
    <property type="term" value="C:cytosolic large ribosomal subunit"/>
    <property type="evidence" value="ECO:0007669"/>
    <property type="project" value="TreeGrafter"/>
</dbReference>
<evidence type="ECO:0000256" key="5">
    <source>
        <dbReference type="SAM" id="MobiDB-lite"/>
    </source>
</evidence>
<evidence type="ECO:0000256" key="3">
    <source>
        <dbReference type="ARBA" id="ARBA00023274"/>
    </source>
</evidence>
<dbReference type="InterPro" id="IPR023672">
    <property type="entry name" value="Ribosomal_uL2_arc_euk"/>
</dbReference>
<dbReference type="Pfam" id="PF03947">
    <property type="entry name" value="Ribosomal_L2_C"/>
    <property type="match status" value="1"/>
</dbReference>
<protein>
    <recommendedName>
        <fullName evidence="4">50S ribosomal protein L2</fullName>
    </recommendedName>
</protein>
<dbReference type="SUPFAM" id="SSF50104">
    <property type="entry name" value="Translation proteins SH3-like domain"/>
    <property type="match status" value="1"/>
</dbReference>
<reference evidence="8" key="1">
    <citation type="submission" date="2020-11" db="EMBL/GenBank/DDBJ databases">
        <title>Connecting structure to function with the recovery of over 1000 high-quality activated sludge metagenome-assembled genomes encoding full-length rRNA genes using long-read sequencing.</title>
        <authorList>
            <person name="Singleton C.M."/>
            <person name="Petriglieri F."/>
            <person name="Kristensen J.M."/>
            <person name="Kirkegaard R.H."/>
            <person name="Michaelsen T.Y."/>
            <person name="Andersen M.H."/>
            <person name="Karst S.M."/>
            <person name="Dueholm M.S."/>
            <person name="Nielsen P.H."/>
            <person name="Albertsen M."/>
        </authorList>
    </citation>
    <scope>NUCLEOTIDE SEQUENCE</scope>
    <source>
        <strain evidence="8">Fred_18-Q3-R57-64_BAT3C.431</strain>
    </source>
</reference>
<gene>
    <name evidence="8" type="ORF">IPJ89_01790</name>
</gene>
<evidence type="ECO:0000259" key="7">
    <source>
        <dbReference type="SMART" id="SM01383"/>
    </source>
</evidence>
<dbReference type="InterPro" id="IPR014722">
    <property type="entry name" value="Rib_uL2_dom2"/>
</dbReference>
<accession>A0A7T9DKF1</accession>
<dbReference type="Proteomes" id="UP000596004">
    <property type="component" value="Chromosome"/>
</dbReference>
<evidence type="ECO:0000313" key="8">
    <source>
        <dbReference type="EMBL" id="QQR92957.1"/>
    </source>
</evidence>
<dbReference type="EMBL" id="CP064981">
    <property type="protein sequence ID" value="QQR92957.1"/>
    <property type="molecule type" value="Genomic_DNA"/>
</dbReference>
<dbReference type="PANTHER" id="PTHR13691">
    <property type="entry name" value="RIBOSOMAL PROTEIN L2"/>
    <property type="match status" value="1"/>
</dbReference>
<feature type="domain" description="Large ribosomal subunit protein uL2 RNA-binding" evidence="7">
    <location>
        <begin position="11"/>
        <end position="85"/>
    </location>
</feature>
<dbReference type="InterPro" id="IPR008991">
    <property type="entry name" value="Translation_prot_SH3-like_sf"/>
</dbReference>
<dbReference type="GO" id="GO:0002181">
    <property type="term" value="P:cytoplasmic translation"/>
    <property type="evidence" value="ECO:0007669"/>
    <property type="project" value="TreeGrafter"/>
</dbReference>
<keyword evidence="2 8" id="KW-0689">Ribosomal protein</keyword>
<dbReference type="GO" id="GO:0003723">
    <property type="term" value="F:RNA binding"/>
    <property type="evidence" value="ECO:0007669"/>
    <property type="project" value="InterPro"/>
</dbReference>
<dbReference type="Gene3D" id="2.40.50.140">
    <property type="entry name" value="Nucleic acid-binding proteins"/>
    <property type="match status" value="1"/>
</dbReference>
<dbReference type="InterPro" id="IPR022666">
    <property type="entry name" value="Ribosomal_uL2_RNA-bd_dom"/>
</dbReference>
<dbReference type="SMART" id="SM01383">
    <property type="entry name" value="Ribosomal_L2"/>
    <property type="match status" value="1"/>
</dbReference>
<dbReference type="SMART" id="SM01382">
    <property type="entry name" value="Ribosomal_L2_C"/>
    <property type="match status" value="1"/>
</dbReference>
<dbReference type="GO" id="GO:0003735">
    <property type="term" value="F:structural constituent of ribosome"/>
    <property type="evidence" value="ECO:0007669"/>
    <property type="project" value="InterPro"/>
</dbReference>
<dbReference type="InterPro" id="IPR012340">
    <property type="entry name" value="NA-bd_OB-fold"/>
</dbReference>
<dbReference type="PANTHER" id="PTHR13691:SF16">
    <property type="entry name" value="LARGE RIBOSOMAL SUBUNIT PROTEIN UL2"/>
    <property type="match status" value="1"/>
</dbReference>